<proteinExistence type="inferred from homology"/>
<evidence type="ECO:0000256" key="4">
    <source>
        <dbReference type="ARBA" id="ARBA00022801"/>
    </source>
</evidence>
<evidence type="ECO:0000256" key="6">
    <source>
        <dbReference type="ARBA" id="ARBA00023136"/>
    </source>
</evidence>
<dbReference type="PANTHER" id="PTHR46187">
    <property type="entry name" value="ALKALINE CERAMIDASE 3"/>
    <property type="match status" value="1"/>
</dbReference>
<feature type="transmembrane region" description="Helical" evidence="7">
    <location>
        <begin position="44"/>
        <end position="62"/>
    </location>
</feature>
<reference evidence="8 9" key="1">
    <citation type="submission" date="2024-03" db="EMBL/GenBank/DDBJ databases">
        <authorList>
            <person name="Brejova B."/>
        </authorList>
    </citation>
    <scope>NUCLEOTIDE SEQUENCE [LARGE SCALE GENOMIC DNA]</scope>
    <source>
        <strain evidence="8 9">CBS 14171</strain>
    </source>
</reference>
<keyword evidence="5 7" id="KW-1133">Transmembrane helix</keyword>
<comment type="subcellular location">
    <subcellularLocation>
        <location evidence="1">Membrane</location>
        <topology evidence="1">Multi-pass membrane protein</topology>
    </subcellularLocation>
</comment>
<keyword evidence="3 7" id="KW-0812">Transmembrane</keyword>
<comment type="similarity">
    <text evidence="2">Belongs to the alkaline ceramidase family.</text>
</comment>
<dbReference type="RefSeq" id="XP_066830912.1">
    <property type="nucleotide sequence ID" value="XM_066974143.1"/>
</dbReference>
<keyword evidence="4" id="KW-0378">Hydrolase</keyword>
<evidence type="ECO:0000256" key="1">
    <source>
        <dbReference type="ARBA" id="ARBA00004141"/>
    </source>
</evidence>
<evidence type="ECO:0000313" key="8">
    <source>
        <dbReference type="EMBL" id="CAK9439874.1"/>
    </source>
</evidence>
<dbReference type="Proteomes" id="UP001497383">
    <property type="component" value="Chromosome 5"/>
</dbReference>
<evidence type="ECO:0000256" key="7">
    <source>
        <dbReference type="SAM" id="Phobius"/>
    </source>
</evidence>
<evidence type="ECO:0000313" key="9">
    <source>
        <dbReference type="Proteomes" id="UP001497383"/>
    </source>
</evidence>
<name>A0ABP0ZUA5_9ASCO</name>
<dbReference type="EMBL" id="OZ022409">
    <property type="protein sequence ID" value="CAK9439874.1"/>
    <property type="molecule type" value="Genomic_DNA"/>
</dbReference>
<evidence type="ECO:0000256" key="5">
    <source>
        <dbReference type="ARBA" id="ARBA00022989"/>
    </source>
</evidence>
<evidence type="ECO:0000256" key="2">
    <source>
        <dbReference type="ARBA" id="ARBA00009780"/>
    </source>
</evidence>
<organism evidence="8 9">
    <name type="scientific">Lodderomyces beijingensis</name>
    <dbReference type="NCBI Taxonomy" id="1775926"/>
    <lineage>
        <taxon>Eukaryota</taxon>
        <taxon>Fungi</taxon>
        <taxon>Dikarya</taxon>
        <taxon>Ascomycota</taxon>
        <taxon>Saccharomycotina</taxon>
        <taxon>Pichiomycetes</taxon>
        <taxon>Debaryomycetaceae</taxon>
        <taxon>Candida/Lodderomyces clade</taxon>
        <taxon>Lodderomyces</taxon>
    </lineage>
</organism>
<accession>A0ABP0ZUA5</accession>
<dbReference type="Pfam" id="PF05875">
    <property type="entry name" value="Ceramidase"/>
    <property type="match status" value="1"/>
</dbReference>
<feature type="transmembrane region" description="Helical" evidence="7">
    <location>
        <begin position="124"/>
        <end position="144"/>
    </location>
</feature>
<protein>
    <recommendedName>
        <fullName evidence="10">Alkaline phytoceramidase</fullName>
    </recommendedName>
</protein>
<sequence>MLPFAWPYAEEQAVGYWGKPSSTIDWCELNYAVTPYIAEAVNTVTNGAFMSLAVFAIFSAYSNKLELRFIVTAMGFLLVGIGSWLFHMTLRYEYQLLDELPMLYATIVPFWSVYSSFQSRTTSTIIAISIFTATTALSYVYLYVYTNPTLHQAAYAVLNFSIIYKSLVLSWQHVHDKKVRSQMDGVAIFGVGIFLFGYFLWNLDIHFCDEVRSIRQDWGIPYGFILEGHGWWHIFTGTGVYFSLIYEEYLRCFIRGTDKFYTLKYYFGFLPVVHCKDPWGLERYLAVQKLAEADNEDAKHHQHDLKVKQH</sequence>
<dbReference type="GeneID" id="92209170"/>
<gene>
    <name evidence="8" type="ORF">LODBEIA_P39740</name>
</gene>
<feature type="transmembrane region" description="Helical" evidence="7">
    <location>
        <begin position="69"/>
        <end position="88"/>
    </location>
</feature>
<evidence type="ECO:0000256" key="3">
    <source>
        <dbReference type="ARBA" id="ARBA00022692"/>
    </source>
</evidence>
<dbReference type="InterPro" id="IPR008901">
    <property type="entry name" value="ACER"/>
</dbReference>
<keyword evidence="6 7" id="KW-0472">Membrane</keyword>
<feature type="transmembrane region" description="Helical" evidence="7">
    <location>
        <begin position="100"/>
        <end position="117"/>
    </location>
</feature>
<evidence type="ECO:0008006" key="10">
    <source>
        <dbReference type="Google" id="ProtNLM"/>
    </source>
</evidence>
<feature type="transmembrane region" description="Helical" evidence="7">
    <location>
        <begin position="183"/>
        <end position="201"/>
    </location>
</feature>
<keyword evidence="9" id="KW-1185">Reference proteome</keyword>
<dbReference type="PANTHER" id="PTHR46187:SF3">
    <property type="entry name" value="ALKALINE CERAMIDASE 3"/>
    <property type="match status" value="1"/>
</dbReference>
<feature type="transmembrane region" description="Helical" evidence="7">
    <location>
        <begin position="150"/>
        <end position="171"/>
    </location>
</feature>